<dbReference type="InterPro" id="IPR015946">
    <property type="entry name" value="KH_dom-like_a/b"/>
</dbReference>
<dbReference type="eggNOG" id="COG0092">
    <property type="taxonomic scope" value="Bacteria"/>
</dbReference>
<evidence type="ECO:0000256" key="8">
    <source>
        <dbReference type="HAMAP-Rule" id="MF_01309"/>
    </source>
</evidence>
<dbReference type="Pfam" id="PF07650">
    <property type="entry name" value="KH_2"/>
    <property type="match status" value="1"/>
</dbReference>
<dbReference type="Proteomes" id="UP000006810">
    <property type="component" value="Chromosome"/>
</dbReference>
<dbReference type="InterPro" id="IPR009019">
    <property type="entry name" value="KH_sf_prok-type"/>
</dbReference>
<dbReference type="InterPro" id="IPR057258">
    <property type="entry name" value="Ribosomal_uS3"/>
</dbReference>
<dbReference type="GO" id="GO:0003729">
    <property type="term" value="F:mRNA binding"/>
    <property type="evidence" value="ECO:0007669"/>
    <property type="project" value="UniProtKB-UniRule"/>
</dbReference>
<dbReference type="InterPro" id="IPR005704">
    <property type="entry name" value="Ribosomal_uS3_bac-typ"/>
</dbReference>
<dbReference type="EMBL" id="AP009608">
    <property type="protein sequence ID" value="BAH70081.1"/>
    <property type="molecule type" value="Genomic_DNA"/>
</dbReference>
<keyword evidence="3 8" id="KW-0694">RNA-binding</keyword>
<dbReference type="PROSITE" id="PS00548">
    <property type="entry name" value="RIBOSOMAL_S3"/>
    <property type="match status" value="1"/>
</dbReference>
<dbReference type="NCBIfam" id="TIGR01009">
    <property type="entry name" value="rpsC_bact"/>
    <property type="match status" value="1"/>
</dbReference>
<dbReference type="PROSITE" id="PS50823">
    <property type="entry name" value="KH_TYPE_2"/>
    <property type="match status" value="1"/>
</dbReference>
<evidence type="ECO:0000259" key="10">
    <source>
        <dbReference type="PROSITE" id="PS50823"/>
    </source>
</evidence>
<keyword evidence="5 8" id="KW-0687">Ribonucleoprotein</keyword>
<keyword evidence="4 8" id="KW-0689">Ribosomal protein</keyword>
<dbReference type="InterPro" id="IPR001351">
    <property type="entry name" value="Ribosomal_uS3_C"/>
</dbReference>
<dbReference type="InterPro" id="IPR036419">
    <property type="entry name" value="Ribosomal_S3_C_sf"/>
</dbReference>
<name>C4XG09_MYCFP</name>
<evidence type="ECO:0000256" key="5">
    <source>
        <dbReference type="ARBA" id="ARBA00023274"/>
    </source>
</evidence>
<evidence type="ECO:0000256" key="4">
    <source>
        <dbReference type="ARBA" id="ARBA00022980"/>
    </source>
</evidence>
<dbReference type="GO" id="GO:0019843">
    <property type="term" value="F:rRNA binding"/>
    <property type="evidence" value="ECO:0007669"/>
    <property type="project" value="UniProtKB-UniRule"/>
</dbReference>
<dbReference type="GO" id="GO:0006412">
    <property type="term" value="P:translation"/>
    <property type="evidence" value="ECO:0007669"/>
    <property type="project" value="UniProtKB-UniRule"/>
</dbReference>
<dbReference type="SUPFAM" id="SSF54814">
    <property type="entry name" value="Prokaryotic type KH domain (KH-domain type II)"/>
    <property type="match status" value="1"/>
</dbReference>
<gene>
    <name evidence="8" type="primary">rpsC</name>
    <name evidence="11" type="ordered locus">MBIO_0816</name>
</gene>
<sequence length="225" mass="25169">MMGQKVNPNGFRYGITKARNTSWFAEKANYGKYLVEDAKIYKFFDKLVRKYQIGQVEIKRNQANKITVYIHSATPNKLVSEGGSTIDKINVDLHKYLKNKNLDINLQVVLLKNPELNARLAAEAIATKLENRESFRIAQKLIINDALKAGAKGIKTAVSGRLNGVDMARTEGYSRGEMRLHTLRQDVDYAHANAHTTYGVIGVKVWISKGEILEGGSKDASTKKN</sequence>
<keyword evidence="2 8" id="KW-0699">rRNA-binding</keyword>
<dbReference type="SUPFAM" id="SSF54821">
    <property type="entry name" value="Ribosomal protein S3 C-terminal domain"/>
    <property type="match status" value="1"/>
</dbReference>
<protein>
    <recommendedName>
        <fullName evidence="7 8">Small ribosomal subunit protein uS3</fullName>
    </recommendedName>
</protein>
<keyword evidence="12" id="KW-1185">Reference proteome</keyword>
<feature type="domain" description="KH type-2" evidence="10">
    <location>
        <begin position="40"/>
        <end position="112"/>
    </location>
</feature>
<evidence type="ECO:0000313" key="12">
    <source>
        <dbReference type="Proteomes" id="UP000006810"/>
    </source>
</evidence>
<dbReference type="PANTHER" id="PTHR11760">
    <property type="entry name" value="30S/40S RIBOSOMAL PROTEIN S3"/>
    <property type="match status" value="1"/>
</dbReference>
<dbReference type="GO" id="GO:0003735">
    <property type="term" value="F:structural constituent of ribosome"/>
    <property type="evidence" value="ECO:0007669"/>
    <property type="project" value="InterPro"/>
</dbReference>
<dbReference type="SMART" id="SM00322">
    <property type="entry name" value="KH"/>
    <property type="match status" value="1"/>
</dbReference>
<dbReference type="GO" id="GO:0022627">
    <property type="term" value="C:cytosolic small ribosomal subunit"/>
    <property type="evidence" value="ECO:0007669"/>
    <property type="project" value="TreeGrafter"/>
</dbReference>
<organism evidence="11 12">
    <name type="scientific">Mycoplasmopsis fermentans (strain ATCC 19989 / NBRC 14854 / NCTC 10117 / PG18)</name>
    <name type="common">Mycoplasma fermentans</name>
    <dbReference type="NCBI Taxonomy" id="496833"/>
    <lineage>
        <taxon>Bacteria</taxon>
        <taxon>Bacillati</taxon>
        <taxon>Mycoplasmatota</taxon>
        <taxon>Mycoplasmoidales</taxon>
        <taxon>Metamycoplasmataceae</taxon>
        <taxon>Mycoplasmopsis</taxon>
    </lineage>
</organism>
<comment type="subunit">
    <text evidence="8">Part of the 30S ribosomal subunit. Forms a tight complex with proteins S10 and S14.</text>
</comment>
<proteinExistence type="inferred from homology"/>
<evidence type="ECO:0000256" key="7">
    <source>
        <dbReference type="ARBA" id="ARBA00035257"/>
    </source>
</evidence>
<evidence type="ECO:0000313" key="11">
    <source>
        <dbReference type="EMBL" id="BAH70081.1"/>
    </source>
</evidence>
<evidence type="ECO:0000256" key="3">
    <source>
        <dbReference type="ARBA" id="ARBA00022884"/>
    </source>
</evidence>
<accession>C4XG09</accession>
<evidence type="ECO:0000256" key="1">
    <source>
        <dbReference type="ARBA" id="ARBA00010761"/>
    </source>
</evidence>
<dbReference type="InterPro" id="IPR004087">
    <property type="entry name" value="KH_dom"/>
</dbReference>
<dbReference type="Gene3D" id="3.30.300.20">
    <property type="match status" value="1"/>
</dbReference>
<dbReference type="AlphaFoldDB" id="C4XG09"/>
<evidence type="ECO:0000256" key="2">
    <source>
        <dbReference type="ARBA" id="ARBA00022730"/>
    </source>
</evidence>
<evidence type="ECO:0000256" key="6">
    <source>
        <dbReference type="ARBA" id="ARBA00024998"/>
    </source>
</evidence>
<dbReference type="Pfam" id="PF00189">
    <property type="entry name" value="Ribosomal_S3_C"/>
    <property type="match status" value="1"/>
</dbReference>
<evidence type="ECO:0000256" key="9">
    <source>
        <dbReference type="RuleBase" id="RU003624"/>
    </source>
</evidence>
<dbReference type="CDD" id="cd02412">
    <property type="entry name" value="KH-II_30S_S3"/>
    <property type="match status" value="1"/>
</dbReference>
<dbReference type="Gene3D" id="3.30.1140.32">
    <property type="entry name" value="Ribosomal protein S3, C-terminal domain"/>
    <property type="match status" value="1"/>
</dbReference>
<dbReference type="HOGENOM" id="CLU_058591_0_2_14"/>
<dbReference type="InterPro" id="IPR018280">
    <property type="entry name" value="Ribosomal_uS3_CS"/>
</dbReference>
<comment type="similarity">
    <text evidence="1 8 9">Belongs to the universal ribosomal protein uS3 family.</text>
</comment>
<dbReference type="FunFam" id="3.30.300.20:FF:000001">
    <property type="entry name" value="30S ribosomal protein S3"/>
    <property type="match status" value="1"/>
</dbReference>
<dbReference type="PANTHER" id="PTHR11760:SF19">
    <property type="entry name" value="SMALL RIBOSOMAL SUBUNIT PROTEIN US3C"/>
    <property type="match status" value="1"/>
</dbReference>
<dbReference type="InterPro" id="IPR004044">
    <property type="entry name" value="KH_dom_type_2"/>
</dbReference>
<dbReference type="PATRIC" id="fig|496833.3.peg.411"/>
<comment type="function">
    <text evidence="6 8">Binds the lower part of the 30S subunit head. Binds mRNA in the 70S ribosome, positioning it for translation.</text>
</comment>
<dbReference type="KEGG" id="mfp:MBIO_0816"/>
<dbReference type="HAMAP" id="MF_01309_B">
    <property type="entry name" value="Ribosomal_uS3_B"/>
    <property type="match status" value="1"/>
</dbReference>
<reference evidence="11 12" key="1">
    <citation type="journal article" date="2009" name="Curr. Microbiol.">
        <title>Molecular cloning and expression of a novel cholinephosphotransferase involved in glycoglycerophospholipid biosynthesis of Mycoplasma fermentans.</title>
        <authorList>
            <person name="Ishida N."/>
            <person name="Irikura D."/>
            <person name="Matsuda K."/>
            <person name="Sato S."/>
            <person name="Asano K."/>
        </authorList>
    </citation>
    <scope>NUCLEOTIDE SEQUENCE [LARGE SCALE GENOMIC DNA]</scope>
    <source>
        <strain evidence="12">ATCC 19989 / NBRC 14854 / NCTC 10117 / PG18</strain>
    </source>
</reference>